<gene>
    <name evidence="2" type="ORF">D6Z83_17245</name>
    <name evidence="3" type="ORF">EBE87_09880</name>
</gene>
<dbReference type="Pfam" id="PF08450">
    <property type="entry name" value="SGL"/>
    <property type="match status" value="1"/>
</dbReference>
<dbReference type="RefSeq" id="WP_120639508.1">
    <property type="nucleotide sequence ID" value="NZ_RAQU01000116.1"/>
</dbReference>
<evidence type="ECO:0000313" key="5">
    <source>
        <dbReference type="Proteomes" id="UP000278036"/>
    </source>
</evidence>
<organism evidence="2 5">
    <name type="scientific">Teichococcus wenyumeiae</name>
    <dbReference type="NCBI Taxonomy" id="2478470"/>
    <lineage>
        <taxon>Bacteria</taxon>
        <taxon>Pseudomonadati</taxon>
        <taxon>Pseudomonadota</taxon>
        <taxon>Alphaproteobacteria</taxon>
        <taxon>Acetobacterales</taxon>
        <taxon>Roseomonadaceae</taxon>
        <taxon>Roseomonas</taxon>
    </lineage>
</organism>
<dbReference type="EMBL" id="RFLX01000005">
    <property type="protein sequence ID" value="RMI25473.1"/>
    <property type="molecule type" value="Genomic_DNA"/>
</dbReference>
<dbReference type="InParanoid" id="A0A3A9J930"/>
<protein>
    <submittedName>
        <fullName evidence="2">Gluconolaconase</fullName>
    </submittedName>
</protein>
<evidence type="ECO:0000313" key="2">
    <source>
        <dbReference type="EMBL" id="RKK02932.1"/>
    </source>
</evidence>
<dbReference type="PANTHER" id="PTHR47572:SF5">
    <property type="entry name" value="BLR2277 PROTEIN"/>
    <property type="match status" value="1"/>
</dbReference>
<evidence type="ECO:0000313" key="3">
    <source>
        <dbReference type="EMBL" id="RMI25473.1"/>
    </source>
</evidence>
<feature type="domain" description="SMP-30/Gluconolactonase/LRE-like region" evidence="1">
    <location>
        <begin position="49"/>
        <end position="283"/>
    </location>
</feature>
<name>A0A3A9J930_9PROT</name>
<dbReference type="InterPro" id="IPR011042">
    <property type="entry name" value="6-blade_b-propeller_TolB-like"/>
</dbReference>
<dbReference type="Proteomes" id="UP000278036">
    <property type="component" value="Unassembled WGS sequence"/>
</dbReference>
<dbReference type="InterPro" id="IPR013658">
    <property type="entry name" value="SGL"/>
</dbReference>
<comment type="caution">
    <text evidence="2">The sequence shown here is derived from an EMBL/GenBank/DDBJ whole genome shotgun (WGS) entry which is preliminary data.</text>
</comment>
<dbReference type="EMBL" id="RAQU01000116">
    <property type="protein sequence ID" value="RKK02932.1"/>
    <property type="molecule type" value="Genomic_DNA"/>
</dbReference>
<reference evidence="2 5" key="1">
    <citation type="submission" date="2018-09" db="EMBL/GenBank/DDBJ databases">
        <title>Roseomonas sp. nov., isolated from feces of Tibetan antelopes in the Qinghai-Tibet plateau, China.</title>
        <authorList>
            <person name="Tian Z."/>
        </authorList>
    </citation>
    <scope>NUCLEOTIDE SEQUENCE [LARGE SCALE GENOMIC DNA]</scope>
    <source>
        <strain evidence="3 4">Z23</strain>
        <strain evidence="2 5">Z24</strain>
    </source>
</reference>
<dbReference type="Gene3D" id="2.120.10.30">
    <property type="entry name" value="TolB, C-terminal domain"/>
    <property type="match status" value="1"/>
</dbReference>
<proteinExistence type="predicted"/>
<keyword evidence="4" id="KW-1185">Reference proteome</keyword>
<sequence>MSFPAPRELSPRLLSRLPDRHRSPRRTAWADAHLGGREVDSALDAPCFDAAGNLHAVDTAFGRVFRVTPTQWPVVTEYEGWPAGLATGPADSLLLADRRHGLMSLDAATGAIAPLLETAGGEGFKGLGAVATGPGGQVLLSDSGRSGLQDAGGCLWRFWPDGRLDRLMGRIPGPRGIALGRGGRHAFLAVAGSAEVWRFALDENAPAGMTGLFFRAPGGIAGPAGLAVDAHDRLFVAQPGHGMIWGLDAFGVPVLAIDCRAFGRSPTGLCMAPDGVTLLVTEADSGSVLSVELPAPG</sequence>
<dbReference type="AlphaFoldDB" id="A0A3A9J930"/>
<dbReference type="PANTHER" id="PTHR47572">
    <property type="entry name" value="LIPOPROTEIN-RELATED"/>
    <property type="match status" value="1"/>
</dbReference>
<evidence type="ECO:0000259" key="1">
    <source>
        <dbReference type="Pfam" id="PF08450"/>
    </source>
</evidence>
<accession>A0A3A9J930</accession>
<dbReference type="OrthoDB" id="241638at2"/>
<dbReference type="SUPFAM" id="SSF63829">
    <property type="entry name" value="Calcium-dependent phosphotriesterase"/>
    <property type="match status" value="1"/>
</dbReference>
<dbReference type="Proteomes" id="UP000274097">
    <property type="component" value="Unassembled WGS sequence"/>
</dbReference>
<dbReference type="InterPro" id="IPR051262">
    <property type="entry name" value="SMP-30/CGR1_Lactonase"/>
</dbReference>
<evidence type="ECO:0000313" key="4">
    <source>
        <dbReference type="Proteomes" id="UP000274097"/>
    </source>
</evidence>